<evidence type="ECO:0000313" key="4">
    <source>
        <dbReference type="EMBL" id="GEY03289.1"/>
    </source>
</evidence>
<dbReference type="InterPro" id="IPR057670">
    <property type="entry name" value="SH3_retrovirus"/>
</dbReference>
<name>A0A699HDQ9_TANCI</name>
<feature type="non-terminal residue" evidence="4">
    <location>
        <position position="749"/>
    </location>
</feature>
<dbReference type="PANTHER" id="PTHR11439">
    <property type="entry name" value="GAG-POL-RELATED RETROTRANSPOSON"/>
    <property type="match status" value="1"/>
</dbReference>
<evidence type="ECO:0000259" key="2">
    <source>
        <dbReference type="Pfam" id="PF22936"/>
    </source>
</evidence>
<sequence>MLFAKKDKDEQVLLAEDQAWMESSSDSDQEINANMVFMAQIKKVLLDSEVSSSSADDKISKAVYMIMPSKDKMYNGRKGIGFENPSYFGKEKDLRPTLYDERVINLGYTLMFLTYSDEALEIEKFKRSRKNKIEFAYDYESLNASYVNEKINFSNDYFQEIINSDFDKIDSPFQQTSSLKPAFDCNNARNALCNARMNASVDVNDLFVFEDVSIRKSHVSKMSFRKKPRDSLNIVQICLWIINLGSSKHMTGNRALLTNFAEKFLGTVRFGNNNFAVIVGNGDVLKVKGDIGVFVGYSKEYASFRIYNKRTRKIHNSVNVNFDEIFEMASKQLSLEPDLSNLNETGKSSNPSVSQVSKTSKKDLEYLFQKIYDEYFDASKIRKSSTTNVETSNVEITSNEEEVFHESSESFQRESSLSLLNDDVQQSPEEVILPQTNTQSISNIMVPNVDEVSTSHTVFNERLEDAYFNANTSFHDPSNVHTFYQPYPHEKKWIKDHPLNKIISDLKSSVRTIGKLVNSCLFSCLLSSIEPANVAEALRDAVSSEELDQFARLKVWRLVPRPEGKTIIKTKWIFKNKKDESSLVIRNKARLLTVGYTQQEGIDYDETFAPVAQIEAIRLFLAYAAHKDLIVFQMDVKTAFLNGILKEEVYVGQPPGFVSIQYPDHVHALDKALYGLKQAPQAWPDIRFATCMCARYQANPNEHHVSAVKRIFRYFKGTINLGLWYSKDSGFDITAYSDADHARCHLDRK</sequence>
<feature type="domain" description="Reverse transcriptase Ty1/copia-type" evidence="1">
    <location>
        <begin position="554"/>
        <end position="703"/>
    </location>
</feature>
<organism evidence="4">
    <name type="scientific">Tanacetum cinerariifolium</name>
    <name type="common">Dalmatian daisy</name>
    <name type="synonym">Chrysanthemum cinerariifolium</name>
    <dbReference type="NCBI Taxonomy" id="118510"/>
    <lineage>
        <taxon>Eukaryota</taxon>
        <taxon>Viridiplantae</taxon>
        <taxon>Streptophyta</taxon>
        <taxon>Embryophyta</taxon>
        <taxon>Tracheophyta</taxon>
        <taxon>Spermatophyta</taxon>
        <taxon>Magnoliopsida</taxon>
        <taxon>eudicotyledons</taxon>
        <taxon>Gunneridae</taxon>
        <taxon>Pentapetalae</taxon>
        <taxon>asterids</taxon>
        <taxon>campanulids</taxon>
        <taxon>Asterales</taxon>
        <taxon>Asteraceae</taxon>
        <taxon>Asteroideae</taxon>
        <taxon>Anthemideae</taxon>
        <taxon>Anthemidinae</taxon>
        <taxon>Tanacetum</taxon>
    </lineage>
</organism>
<dbReference type="Pfam" id="PF25597">
    <property type="entry name" value="SH3_retrovirus"/>
    <property type="match status" value="1"/>
</dbReference>
<dbReference type="AlphaFoldDB" id="A0A699HDQ9"/>
<evidence type="ECO:0000259" key="3">
    <source>
        <dbReference type="Pfam" id="PF25597"/>
    </source>
</evidence>
<feature type="domain" description="Retroviral polymerase SH3-like" evidence="3">
    <location>
        <begin position="285"/>
        <end position="325"/>
    </location>
</feature>
<evidence type="ECO:0000259" key="1">
    <source>
        <dbReference type="Pfam" id="PF07727"/>
    </source>
</evidence>
<dbReference type="EMBL" id="BKCJ010146928">
    <property type="protein sequence ID" value="GEY03289.1"/>
    <property type="molecule type" value="Genomic_DNA"/>
</dbReference>
<dbReference type="InterPro" id="IPR013103">
    <property type="entry name" value="RVT_2"/>
</dbReference>
<dbReference type="PANTHER" id="PTHR11439:SF495">
    <property type="entry name" value="REVERSE TRANSCRIPTASE, RNA-DEPENDENT DNA POLYMERASE-RELATED"/>
    <property type="match status" value="1"/>
</dbReference>
<feature type="domain" description="Retrovirus-related Pol polyprotein from transposon TNT 1-94-like beta-barrel" evidence="2">
    <location>
        <begin position="240"/>
        <end position="284"/>
    </location>
</feature>
<comment type="caution">
    <text evidence="4">The sequence shown here is derived from an EMBL/GenBank/DDBJ whole genome shotgun (WGS) entry which is preliminary data.</text>
</comment>
<gene>
    <name evidence="4" type="ORF">Tci_375263</name>
</gene>
<dbReference type="InterPro" id="IPR054722">
    <property type="entry name" value="PolX-like_BBD"/>
</dbReference>
<accession>A0A699HDQ9</accession>
<reference evidence="4" key="1">
    <citation type="journal article" date="2019" name="Sci. Rep.">
        <title>Draft genome of Tanacetum cinerariifolium, the natural source of mosquito coil.</title>
        <authorList>
            <person name="Yamashiro T."/>
            <person name="Shiraishi A."/>
            <person name="Satake H."/>
            <person name="Nakayama K."/>
        </authorList>
    </citation>
    <scope>NUCLEOTIDE SEQUENCE</scope>
</reference>
<dbReference type="Pfam" id="PF07727">
    <property type="entry name" value="RVT_2"/>
    <property type="match status" value="1"/>
</dbReference>
<dbReference type="Pfam" id="PF22936">
    <property type="entry name" value="Pol_BBD"/>
    <property type="match status" value="1"/>
</dbReference>
<proteinExistence type="predicted"/>
<protein>
    <submittedName>
        <fullName evidence="4">Retrovirus-related Pol polyprotein from transposon TNT 1-94</fullName>
    </submittedName>
</protein>